<dbReference type="EMBL" id="CP055901">
    <property type="protein sequence ID" value="QKX60565.1"/>
    <property type="molecule type" value="Genomic_DNA"/>
</dbReference>
<evidence type="ECO:0000256" key="1">
    <source>
        <dbReference type="ARBA" id="ARBA00002294"/>
    </source>
</evidence>
<evidence type="ECO:0000256" key="3">
    <source>
        <dbReference type="ARBA" id="ARBA00004925"/>
    </source>
</evidence>
<comment type="pathway">
    <text evidence="3">Amino-acid biosynthesis; L-arginine biosynthesis; N(2)-acetyl-L-ornithine from L-glutamate: step 1/4.</text>
</comment>
<dbReference type="FunFam" id="3.40.630.30:FF:000049">
    <property type="entry name" value="Amino-acid acetyltransferase, mitochondrial"/>
    <property type="match status" value="1"/>
</dbReference>
<dbReference type="Gene3D" id="3.40.630.30">
    <property type="match status" value="1"/>
</dbReference>
<evidence type="ECO:0000313" key="18">
    <source>
        <dbReference type="EMBL" id="QKX60565.1"/>
    </source>
</evidence>
<evidence type="ECO:0000259" key="17">
    <source>
        <dbReference type="PROSITE" id="PS51731"/>
    </source>
</evidence>
<dbReference type="GO" id="GO:0006526">
    <property type="term" value="P:L-arginine biosynthetic process"/>
    <property type="evidence" value="ECO:0007669"/>
    <property type="project" value="UniProtKB-UniPathway"/>
</dbReference>
<comment type="function">
    <text evidence="1">N-acetylglutamate synthase involved in arginine biosynthesis.</text>
</comment>
<dbReference type="Pfam" id="PF04768">
    <property type="entry name" value="NAT"/>
    <property type="match status" value="1"/>
</dbReference>
<feature type="domain" description="N-acetyltransferase" evidence="17">
    <location>
        <begin position="868"/>
        <end position="1039"/>
    </location>
</feature>
<gene>
    <name evidence="18" type="ORF">TRUGW13939_07710</name>
</gene>
<evidence type="ECO:0000256" key="15">
    <source>
        <dbReference type="ARBA" id="ARBA00048372"/>
    </source>
</evidence>
<feature type="region of interest" description="Disordered" evidence="16">
    <location>
        <begin position="416"/>
        <end position="451"/>
    </location>
</feature>
<comment type="subcellular location">
    <subcellularLocation>
        <location evidence="2">Mitochondrion</location>
    </subcellularLocation>
</comment>
<dbReference type="KEGG" id="trg:TRUGW13939_07710"/>
<dbReference type="AlphaFoldDB" id="A0A7H8R4P4"/>
<evidence type="ECO:0000256" key="6">
    <source>
        <dbReference type="ARBA" id="ARBA00018802"/>
    </source>
</evidence>
<comment type="catalytic activity">
    <reaction evidence="15">
        <text>L-glutamate + acetyl-CoA = N-acetyl-L-glutamate + CoA + H(+)</text>
        <dbReference type="Rhea" id="RHEA:24292"/>
        <dbReference type="ChEBI" id="CHEBI:15378"/>
        <dbReference type="ChEBI" id="CHEBI:29985"/>
        <dbReference type="ChEBI" id="CHEBI:44337"/>
        <dbReference type="ChEBI" id="CHEBI:57287"/>
        <dbReference type="ChEBI" id="CHEBI:57288"/>
        <dbReference type="EC" id="2.3.1.1"/>
    </reaction>
</comment>
<evidence type="ECO:0000256" key="11">
    <source>
        <dbReference type="ARBA" id="ARBA00023315"/>
    </source>
</evidence>
<evidence type="ECO:0000256" key="13">
    <source>
        <dbReference type="ARBA" id="ARBA00030346"/>
    </source>
</evidence>
<keyword evidence="19" id="KW-1185">Reference proteome</keyword>
<keyword evidence="9" id="KW-0809">Transit peptide</keyword>
<evidence type="ECO:0000256" key="7">
    <source>
        <dbReference type="ARBA" id="ARBA00022605"/>
    </source>
</evidence>
<evidence type="ECO:0000256" key="8">
    <source>
        <dbReference type="ARBA" id="ARBA00022679"/>
    </source>
</evidence>
<dbReference type="Proteomes" id="UP000509510">
    <property type="component" value="Chromosome IV"/>
</dbReference>
<proteinExistence type="inferred from homology"/>
<dbReference type="PROSITE" id="PS51731">
    <property type="entry name" value="GNAT_NAGS"/>
    <property type="match status" value="1"/>
</dbReference>
<sequence length="1050" mass="117276">LLVQILTPFSTQALLPLTRISHRFHDLVLRILHYRLLLAASLEDYKLILECFHPSSRLTDPHSFCTYLGTPGLSDKYEGKGSLYEDCEATERLGRLSAVYSRFKPEPSGTQSGSHSPKNHSEPPTGGEVGDVHESNSTTQGNQTADTGRFFKKQISLDELEPFSQLCTMVNLVKVAPNSMRLISAINVEEGIVRVWRNWLRQHAGRKQSDVLHETPKDDDSVLWVDNRENVGLKLRVKEKRWNRQAPVLVHEDEETAITYEVEIEGQFFEVFNIAASLAKPRHRSSHSHDPPAIDGRAVSRAAELFKGHYHRADAYSTHYLRIIQHRAAGLSSSIFFDIELTHEWTTCQTAQARWNSVYPARRYHTSLRQASENSGGNDRDSVQGGRQRAREKLADKEFFLSLLSSAATKREAKSYLSRFPSESNKKPSALQQKENADNDATETEKPGVNLGTFYGVTRSVQDTPVFRQIDTPERERGASFDETLHVSLVKLTTPQSLDDETIDGVALTLTQLMRLGMASCVVIDPGPIEDETSWKKVTVEQADRLSAAIDSCDGGKSWRLDSALIIKDSDSTLPKVISRKALLKPLRKNNTVIITPFVYSESTCKTSLAPANNVILALTRELAGLERDHNPDEDPIVTAQKFKELQKEVTVDRLIVLDPLGGIPAFNRHQAAHIFINMEQEFEDIKDELTTTIELSNGLTSSRTGPSIESAIANSNPISKLLSSELGRLPTQQHGEQFASGPMARPVKGHLENLQLLKDSLQLLPPSTSGIIATPTDVAASARSPLQETLSVSRVGTRRQRNPLIHNLLTDKPLHSSSLPSSRLGSNKISDGQTIPAVVQSTFVKRGMPLTILPDPRVAPWTPDNNGAPRITLNDPRIDLPRLVHLIEDSFNRKVDVQDYLNRINDRIAGLIIAGEYEGGAILTWETPPDIPDSERNRPENVSRLVPYLDKFAVLKRSQGAGGVADIVFNAMVRSCLPQGVCWRSRMDNPVNKWYFERSRGTWKLPGSNWAMFWTTPGVPEEDQVKFRDYESVCRNIQPSWADKKSVVD</sequence>
<dbReference type="GeneID" id="55995200"/>
<keyword evidence="8" id="KW-0808">Transferase</keyword>
<dbReference type="GO" id="GO:0004042">
    <property type="term" value="F:L-glutamate N-acetyltransferase activity"/>
    <property type="evidence" value="ECO:0007669"/>
    <property type="project" value="TreeGrafter"/>
</dbReference>
<dbReference type="InterPro" id="IPR006855">
    <property type="entry name" value="Vertebrate-like_GNAT_dom"/>
</dbReference>
<name>A0A7H8R4P4_TALRU</name>
<feature type="compositionally biased region" description="Polar residues" evidence="16">
    <location>
        <begin position="135"/>
        <end position="146"/>
    </location>
</feature>
<dbReference type="UniPathway" id="UPA00068"/>
<dbReference type="GO" id="GO:0006592">
    <property type="term" value="P:ornithine biosynthetic process"/>
    <property type="evidence" value="ECO:0007669"/>
    <property type="project" value="TreeGrafter"/>
</dbReference>
<accession>A0A7H8R4P4</accession>
<evidence type="ECO:0000313" key="19">
    <source>
        <dbReference type="Proteomes" id="UP000509510"/>
    </source>
</evidence>
<evidence type="ECO:0000256" key="10">
    <source>
        <dbReference type="ARBA" id="ARBA00023128"/>
    </source>
</evidence>
<evidence type="ECO:0000256" key="14">
    <source>
        <dbReference type="ARBA" id="ARBA00033251"/>
    </source>
</evidence>
<keyword evidence="10" id="KW-0496">Mitochondrion</keyword>
<organism evidence="18 19">
    <name type="scientific">Talaromyces rugulosus</name>
    <name type="common">Penicillium rugulosum</name>
    <dbReference type="NCBI Taxonomy" id="121627"/>
    <lineage>
        <taxon>Eukaryota</taxon>
        <taxon>Fungi</taxon>
        <taxon>Dikarya</taxon>
        <taxon>Ascomycota</taxon>
        <taxon>Pezizomycotina</taxon>
        <taxon>Eurotiomycetes</taxon>
        <taxon>Eurotiomycetidae</taxon>
        <taxon>Eurotiales</taxon>
        <taxon>Trichocomaceae</taxon>
        <taxon>Talaromyces</taxon>
        <taxon>Talaromyces sect. Islandici</taxon>
    </lineage>
</organism>
<dbReference type="PANTHER" id="PTHR23342">
    <property type="entry name" value="N-ACETYLGLUTAMATE SYNTHASE"/>
    <property type="match status" value="1"/>
</dbReference>
<dbReference type="EC" id="2.3.1.1" evidence="5"/>
<dbReference type="OrthoDB" id="5585968at2759"/>
<evidence type="ECO:0000256" key="2">
    <source>
        <dbReference type="ARBA" id="ARBA00004173"/>
    </source>
</evidence>
<evidence type="ECO:0000256" key="16">
    <source>
        <dbReference type="SAM" id="MobiDB-lite"/>
    </source>
</evidence>
<evidence type="ECO:0000256" key="4">
    <source>
        <dbReference type="ARBA" id="ARBA00008694"/>
    </source>
</evidence>
<feature type="region of interest" description="Disordered" evidence="16">
    <location>
        <begin position="368"/>
        <end position="389"/>
    </location>
</feature>
<comment type="similarity">
    <text evidence="4">Belongs to the acetyltransferase family.</text>
</comment>
<feature type="non-terminal residue" evidence="18">
    <location>
        <position position="1"/>
    </location>
</feature>
<dbReference type="PANTHER" id="PTHR23342:SF4">
    <property type="entry name" value="AMINO-ACID ACETYLTRANSFERASE, MITOCHONDRIAL"/>
    <property type="match status" value="1"/>
</dbReference>
<dbReference type="RefSeq" id="XP_035346741.1">
    <property type="nucleotide sequence ID" value="XM_035490848.1"/>
</dbReference>
<evidence type="ECO:0000256" key="9">
    <source>
        <dbReference type="ARBA" id="ARBA00022946"/>
    </source>
</evidence>
<feature type="region of interest" description="Disordered" evidence="16">
    <location>
        <begin position="104"/>
        <end position="147"/>
    </location>
</feature>
<keyword evidence="11" id="KW-0012">Acyltransferase</keyword>
<protein>
    <recommendedName>
        <fullName evidence="6">Amino-acid acetyltransferase, mitochondrial</fullName>
        <ecNumber evidence="5">2.3.1.1</ecNumber>
    </recommendedName>
    <alternativeName>
        <fullName evidence="12">Arginine-requiring protein 2</fullName>
    </alternativeName>
    <alternativeName>
        <fullName evidence="13">Glutamate N-acetyltransferase</fullName>
    </alternativeName>
    <alternativeName>
        <fullName evidence="14">N-acetylglutamate synthase</fullName>
    </alternativeName>
</protein>
<dbReference type="GO" id="GO:0005759">
    <property type="term" value="C:mitochondrial matrix"/>
    <property type="evidence" value="ECO:0007669"/>
    <property type="project" value="TreeGrafter"/>
</dbReference>
<evidence type="ECO:0000256" key="5">
    <source>
        <dbReference type="ARBA" id="ARBA00012697"/>
    </source>
</evidence>
<keyword evidence="7" id="KW-0028">Amino-acid biosynthesis</keyword>
<feature type="compositionally biased region" description="Polar residues" evidence="16">
    <location>
        <begin position="368"/>
        <end position="377"/>
    </location>
</feature>
<evidence type="ECO:0000256" key="12">
    <source>
        <dbReference type="ARBA" id="ARBA00030322"/>
    </source>
</evidence>
<reference evidence="19" key="1">
    <citation type="submission" date="2020-06" db="EMBL/GenBank/DDBJ databases">
        <title>A chromosome-scale genome assembly of Talaromyces rugulosus W13939.</title>
        <authorList>
            <person name="Wang B."/>
            <person name="Guo L."/>
            <person name="Ye K."/>
            <person name="Wang L."/>
        </authorList>
    </citation>
    <scope>NUCLEOTIDE SEQUENCE [LARGE SCALE GENOMIC DNA]</scope>
    <source>
        <strain evidence="19">W13939</strain>
    </source>
</reference>